<reference evidence="2 3" key="1">
    <citation type="journal article" date="2019" name="Fungal Biol. Biotechnol.">
        <title>Draft genome sequence of fastidious pathogen Ceratobasidium theobromae, which causes vascular-streak dieback in Theobroma cacao.</title>
        <authorList>
            <person name="Ali S.S."/>
            <person name="Asman A."/>
            <person name="Shao J."/>
            <person name="Firmansyah A.P."/>
            <person name="Susilo A.W."/>
            <person name="Rosmana A."/>
            <person name="McMahon P."/>
            <person name="Junaid M."/>
            <person name="Guest D."/>
            <person name="Kheng T.Y."/>
            <person name="Meinhardt L.W."/>
            <person name="Bailey B.A."/>
        </authorList>
    </citation>
    <scope>NUCLEOTIDE SEQUENCE [LARGE SCALE GENOMIC DNA]</scope>
    <source>
        <strain evidence="2 3">CT2</strain>
    </source>
</reference>
<feature type="compositionally biased region" description="Low complexity" evidence="1">
    <location>
        <begin position="866"/>
        <end position="891"/>
    </location>
</feature>
<sequence>MLMSATPQRAGASPSSMWGSPQTVFGAARASSALLPSPEGRLAASRSVRIMQPFVHSSAARPVLISYPRTPRFNAPGLDLKLTREPGVWVRIAWRMLPLRIFGPIAGQLFLDFCTSERPQNPHSAKCPVGATGPSQQRPIARVCASGSWPLWLYTRWSIVSGAGGEPRPPIAPMYLSTPARHLASLVSFDVFCFFRHVQRTQADYSDSLHGRDGAQGRAANRSDIISSHAPSKELLHRRSESHADDRIDSPQVDSQMRRSVGRSDSPELEKRTQTQTRFQELVHGPGIPPRAYRSHRRSLSGTATPKRRSTSGRTSSEVERQLDISPVGRRVMSVSSYASSVGFILGCIRTRESRAEIISNAKQRLAEWCYARSQSVPTLCTLFPRAGIAAAALFAFWNPQGVVGTTGLRDGAFFQSSGALSRFGRAVLVANVVVTLLRLGVVVAALLGLWILSGQACAGLCGPRYRWEEDQDQDDRWDDKNGPSVPRDTMGWEWRNVARSRVQDAYELCMVRRQSWPLEAVQRVDNKPETEDKGKQPAPPGRPPVDTFGSTFGAGVVKERSSEQELALSGLERGKRGALSVDMFETQDSVPPLVPPTAPPASTPVALLPFPLQPPTPAVSTAPVVLQSPLVAAVRERDRDMSSLSRSEGTAVPAKRGSASASAPGSVSASASGSTPRGPSTSTLCQTTTPRATTARLESVSGSVEEEPAEPPTTNPAPDRSFTLSHGNPSFTLSVSHSGDRSYDLDEQFSVGDYAYSPQGSGYGSVRIRAPVHEADTSGSYSEVLDTSASLSSLGQPIPSRFFPISFPSPASGPGSRRRSSAHDSILSHGPDSILSREQEREGGGDASVLSSWVDDSIVSRAQDSIISSPARSARSGSHSGSASGSYSGGLIPPPPHNPNQRRRRAGTAPSTTTTTTSSSGRSLESLAMLRRRVDSQMEEGRDMLGVLQLSARSRKSSVVAAGSGSFTSRRSASGSGSGGSRAVSAAYSSGSGSGSGSVAGSGGQDEERDYTFGVAPTGWRRARSQSHAHASPLRQGQAQAQEQEQDEDLESTVVEPEPTVTARQATIATTTTTTTSSATATMVTPPSSLQPGMSMSMSMSTDGSFVTAPPSFLPSTSANTALGNGHEMHTHSG</sequence>
<proteinExistence type="predicted"/>
<feature type="compositionally biased region" description="Low complexity" evidence="1">
    <location>
        <begin position="1061"/>
        <end position="1086"/>
    </location>
</feature>
<dbReference type="OrthoDB" id="2575061at2759"/>
<accession>A0A5N5Q9W9</accession>
<feature type="compositionally biased region" description="Low complexity" evidence="1">
    <location>
        <begin position="908"/>
        <end position="924"/>
    </location>
</feature>
<feature type="compositionally biased region" description="Low complexity" evidence="1">
    <location>
        <begin position="806"/>
        <end position="816"/>
    </location>
</feature>
<feature type="compositionally biased region" description="Polar residues" evidence="1">
    <location>
        <begin position="684"/>
        <end position="693"/>
    </location>
</feature>
<feature type="compositionally biased region" description="Basic and acidic residues" evidence="1">
    <location>
        <begin position="231"/>
        <end position="249"/>
    </location>
</feature>
<dbReference type="EMBL" id="SSOP01000450">
    <property type="protein sequence ID" value="KAB5588454.1"/>
    <property type="molecule type" value="Genomic_DNA"/>
</dbReference>
<feature type="region of interest" description="Disordered" evidence="1">
    <location>
        <begin position="806"/>
        <end position="850"/>
    </location>
</feature>
<feature type="compositionally biased region" description="Low complexity" evidence="1">
    <location>
        <begin position="658"/>
        <end position="683"/>
    </location>
</feature>
<organism evidence="2 3">
    <name type="scientific">Ceratobasidium theobromae</name>
    <dbReference type="NCBI Taxonomy" id="1582974"/>
    <lineage>
        <taxon>Eukaryota</taxon>
        <taxon>Fungi</taxon>
        <taxon>Dikarya</taxon>
        <taxon>Basidiomycota</taxon>
        <taxon>Agaricomycotina</taxon>
        <taxon>Agaricomycetes</taxon>
        <taxon>Cantharellales</taxon>
        <taxon>Ceratobasidiaceae</taxon>
        <taxon>Ceratobasidium</taxon>
    </lineage>
</organism>
<comment type="caution">
    <text evidence="2">The sequence shown here is derived from an EMBL/GenBank/DDBJ whole genome shotgun (WGS) entry which is preliminary data.</text>
</comment>
<dbReference type="AlphaFoldDB" id="A0A5N5Q9W9"/>
<feature type="compositionally biased region" description="Gly residues" evidence="1">
    <location>
        <begin position="993"/>
        <end position="1005"/>
    </location>
</feature>
<feature type="compositionally biased region" description="Low complexity" evidence="1">
    <location>
        <begin position="958"/>
        <end position="992"/>
    </location>
</feature>
<keyword evidence="2" id="KW-0812">Transmembrane</keyword>
<feature type="region of interest" description="Disordered" evidence="1">
    <location>
        <begin position="637"/>
        <end position="729"/>
    </location>
</feature>
<feature type="compositionally biased region" description="Polar residues" evidence="1">
    <location>
        <begin position="1115"/>
        <end position="1124"/>
    </location>
</feature>
<feature type="region of interest" description="Disordered" evidence="1">
    <location>
        <begin position="866"/>
        <end position="928"/>
    </location>
</feature>
<protein>
    <submittedName>
        <fullName evidence="2">Transmembrane protein</fullName>
    </submittedName>
</protein>
<name>A0A5N5Q9W9_9AGAM</name>
<feature type="region of interest" description="Disordered" evidence="1">
    <location>
        <begin position="205"/>
        <end position="323"/>
    </location>
</feature>
<gene>
    <name evidence="2" type="ORF">CTheo_8104</name>
</gene>
<dbReference type="Proteomes" id="UP000383932">
    <property type="component" value="Unassembled WGS sequence"/>
</dbReference>
<keyword evidence="2" id="KW-0472">Membrane</keyword>
<feature type="compositionally biased region" description="Basic and acidic residues" evidence="1">
    <location>
        <begin position="836"/>
        <end position="845"/>
    </location>
</feature>
<evidence type="ECO:0000313" key="3">
    <source>
        <dbReference type="Proteomes" id="UP000383932"/>
    </source>
</evidence>
<evidence type="ECO:0000256" key="1">
    <source>
        <dbReference type="SAM" id="MobiDB-lite"/>
    </source>
</evidence>
<evidence type="ECO:0000313" key="2">
    <source>
        <dbReference type="EMBL" id="KAB5588454.1"/>
    </source>
</evidence>
<feature type="region of interest" description="Disordered" evidence="1">
    <location>
        <begin position="954"/>
        <end position="1135"/>
    </location>
</feature>
<feature type="compositionally biased region" description="Basic and acidic residues" evidence="1">
    <location>
        <begin position="523"/>
        <end position="536"/>
    </location>
</feature>
<feature type="region of interest" description="Disordered" evidence="1">
    <location>
        <begin position="523"/>
        <end position="553"/>
    </location>
</feature>
<keyword evidence="3" id="KW-1185">Reference proteome</keyword>